<feature type="non-terminal residue" evidence="1">
    <location>
        <position position="1"/>
    </location>
</feature>
<accession>A0A0B6YWI4</accession>
<reference evidence="1" key="1">
    <citation type="submission" date="2014-12" db="EMBL/GenBank/DDBJ databases">
        <title>Insight into the proteome of Arion vulgaris.</title>
        <authorList>
            <person name="Aradska J."/>
            <person name="Bulat T."/>
            <person name="Smidak R."/>
            <person name="Sarate P."/>
            <person name="Gangsoo J."/>
            <person name="Sialana F."/>
            <person name="Bilban M."/>
            <person name="Lubec G."/>
        </authorList>
    </citation>
    <scope>NUCLEOTIDE SEQUENCE</scope>
    <source>
        <tissue evidence="1">Skin</tissue>
    </source>
</reference>
<dbReference type="EMBL" id="HACG01013713">
    <property type="protein sequence ID" value="CEK60578.1"/>
    <property type="molecule type" value="Transcribed_RNA"/>
</dbReference>
<gene>
    <name evidence="1" type="primary">ORF39802</name>
</gene>
<organism evidence="1">
    <name type="scientific">Arion vulgaris</name>
    <dbReference type="NCBI Taxonomy" id="1028688"/>
    <lineage>
        <taxon>Eukaryota</taxon>
        <taxon>Metazoa</taxon>
        <taxon>Spiralia</taxon>
        <taxon>Lophotrochozoa</taxon>
        <taxon>Mollusca</taxon>
        <taxon>Gastropoda</taxon>
        <taxon>Heterobranchia</taxon>
        <taxon>Euthyneura</taxon>
        <taxon>Panpulmonata</taxon>
        <taxon>Eupulmonata</taxon>
        <taxon>Stylommatophora</taxon>
        <taxon>Helicina</taxon>
        <taxon>Arionoidea</taxon>
        <taxon>Arionidae</taxon>
        <taxon>Arion</taxon>
    </lineage>
</organism>
<evidence type="ECO:0000313" key="1">
    <source>
        <dbReference type="EMBL" id="CEK60578.1"/>
    </source>
</evidence>
<sequence>DESPSNMEGSQYKFMTAWSFSVKYMLQPGRYIALVHLDNQKTEKTFCIAFRSTVHVGIKGFQTG</sequence>
<proteinExistence type="predicted"/>
<dbReference type="AlphaFoldDB" id="A0A0B6YWI4"/>
<name>A0A0B6YWI4_9EUPU</name>
<protein>
    <submittedName>
        <fullName evidence="1">Uncharacterized protein</fullName>
    </submittedName>
</protein>